<feature type="domain" description="Sulfotransferase" evidence="3">
    <location>
        <begin position="109"/>
        <end position="234"/>
    </location>
</feature>
<dbReference type="Pfam" id="PF00685">
    <property type="entry name" value="Sulfotransfer_1"/>
    <property type="match status" value="1"/>
</dbReference>
<comment type="caution">
    <text evidence="4">The sequence shown here is derived from an EMBL/GenBank/DDBJ whole genome shotgun (WGS) entry which is preliminary data.</text>
</comment>
<organism evidence="4 5">
    <name type="scientific">Seohaeicola saemankumensis</name>
    <dbReference type="NCBI Taxonomy" id="481181"/>
    <lineage>
        <taxon>Bacteria</taxon>
        <taxon>Pseudomonadati</taxon>
        <taxon>Pseudomonadota</taxon>
        <taxon>Alphaproteobacteria</taxon>
        <taxon>Rhodobacterales</taxon>
        <taxon>Roseobacteraceae</taxon>
        <taxon>Seohaeicola</taxon>
    </lineage>
</organism>
<dbReference type="RefSeq" id="WP_380790282.1">
    <property type="nucleotide sequence ID" value="NZ_JBHTKR010000003.1"/>
</dbReference>
<dbReference type="InterPro" id="IPR027417">
    <property type="entry name" value="P-loop_NTPase"/>
</dbReference>
<keyword evidence="5" id="KW-1185">Reference proteome</keyword>
<evidence type="ECO:0000256" key="2">
    <source>
        <dbReference type="ARBA" id="ARBA00022679"/>
    </source>
</evidence>
<dbReference type="EMBL" id="JBHTKR010000003">
    <property type="protein sequence ID" value="MFD1194598.1"/>
    <property type="molecule type" value="Genomic_DNA"/>
</dbReference>
<keyword evidence="2" id="KW-0808">Transferase</keyword>
<accession>A0ABW3TBX0</accession>
<evidence type="ECO:0000313" key="5">
    <source>
        <dbReference type="Proteomes" id="UP001597151"/>
    </source>
</evidence>
<evidence type="ECO:0000313" key="4">
    <source>
        <dbReference type="EMBL" id="MFD1194598.1"/>
    </source>
</evidence>
<proteinExistence type="inferred from homology"/>
<sequence>MQSRNLSAPAWLASAPDDPPTAGIPGCDMLVGLHSFPKTGNTWLRAIVAGIVGDPADRGQMAEYVIDTHMGQCIGHRPWRFAGRTWCFYKSHNMEPFVVEDGQVIRPDRILYIYRHPLDVFTSYLNYLSGNVTALSQKVFGFGFDRVDDLTADQMEHLFQRFLIHGTFDPRAGNPFGSLFDSIENYRTLQARGQPVHLLRYEDLSDDFDSTVQGISAFLDLPLDPGALDRIRATSERLTGTDGRFFWKRKVGTHCSYLSAAQIDRFWDRHHDRMQALGYAR</sequence>
<protein>
    <submittedName>
        <fullName evidence="4">Sulfotransferase domain-containing protein</fullName>
    </submittedName>
</protein>
<dbReference type="InterPro" id="IPR000863">
    <property type="entry name" value="Sulfotransferase_dom"/>
</dbReference>
<dbReference type="Proteomes" id="UP001597151">
    <property type="component" value="Unassembled WGS sequence"/>
</dbReference>
<name>A0ABW3TBX0_9RHOB</name>
<dbReference type="SUPFAM" id="SSF52540">
    <property type="entry name" value="P-loop containing nucleoside triphosphate hydrolases"/>
    <property type="match status" value="1"/>
</dbReference>
<comment type="similarity">
    <text evidence="1">Belongs to the sulfotransferase 1 family.</text>
</comment>
<evidence type="ECO:0000259" key="3">
    <source>
        <dbReference type="Pfam" id="PF00685"/>
    </source>
</evidence>
<dbReference type="PANTHER" id="PTHR11783">
    <property type="entry name" value="SULFOTRANSFERASE SULT"/>
    <property type="match status" value="1"/>
</dbReference>
<dbReference type="Gene3D" id="3.40.50.300">
    <property type="entry name" value="P-loop containing nucleotide triphosphate hydrolases"/>
    <property type="match status" value="1"/>
</dbReference>
<reference evidence="5" key="1">
    <citation type="journal article" date="2019" name="Int. J. Syst. Evol. Microbiol.">
        <title>The Global Catalogue of Microorganisms (GCM) 10K type strain sequencing project: providing services to taxonomists for standard genome sequencing and annotation.</title>
        <authorList>
            <consortium name="The Broad Institute Genomics Platform"/>
            <consortium name="The Broad Institute Genome Sequencing Center for Infectious Disease"/>
            <person name="Wu L."/>
            <person name="Ma J."/>
        </authorList>
    </citation>
    <scope>NUCLEOTIDE SEQUENCE [LARGE SCALE GENOMIC DNA]</scope>
    <source>
        <strain evidence="5">CCUG 55328</strain>
    </source>
</reference>
<evidence type="ECO:0000256" key="1">
    <source>
        <dbReference type="ARBA" id="ARBA00005771"/>
    </source>
</evidence>
<gene>
    <name evidence="4" type="ORF">ACFQ3C_07940</name>
</gene>